<feature type="region of interest" description="Disordered" evidence="7">
    <location>
        <begin position="140"/>
        <end position="168"/>
    </location>
</feature>
<dbReference type="KEGG" id="lak:106176463"/>
<dbReference type="CDD" id="cd06849">
    <property type="entry name" value="lipoyl_domain"/>
    <property type="match status" value="1"/>
</dbReference>
<dbReference type="PANTHER" id="PTHR23151:SF90">
    <property type="entry name" value="DIHYDROLIPOYLLYSINE-RESIDUE ACETYLTRANSFERASE COMPONENT OF PYRUVATE DEHYDROGENASE COMPLEX, MITOCHONDRIAL-RELATED"/>
    <property type="match status" value="1"/>
</dbReference>
<evidence type="ECO:0000256" key="1">
    <source>
        <dbReference type="ARBA" id="ARBA00007317"/>
    </source>
</evidence>
<dbReference type="STRING" id="7574.A0A1S3JV93"/>
<dbReference type="AlphaFoldDB" id="A0A1S3JV93"/>
<dbReference type="GO" id="GO:0005739">
    <property type="term" value="C:mitochondrion"/>
    <property type="evidence" value="ECO:0007669"/>
    <property type="project" value="UniProtKB-SubCell"/>
</dbReference>
<dbReference type="InParanoid" id="A0A1S3JV93"/>
<dbReference type="InterPro" id="IPR011053">
    <property type="entry name" value="Single_hybrid_motif"/>
</dbReference>
<dbReference type="InterPro" id="IPR036625">
    <property type="entry name" value="E3-bd_dom_sf"/>
</dbReference>
<dbReference type="FunFam" id="2.40.50.100:FF:000010">
    <property type="entry name" value="Acetyltransferase component of pyruvate dehydrogenase complex"/>
    <property type="match status" value="1"/>
</dbReference>
<keyword evidence="4" id="KW-0809">Transit peptide</keyword>
<keyword evidence="10" id="KW-1185">Reference proteome</keyword>
<comment type="catalytic activity">
    <reaction evidence="6">
        <text>N(6)-[(R)-dihydrolipoyl]-L-lysyl-[protein] + acetyl-CoA = N(6)-[(R)-S(8)-acetyldihydrolipoyl]-L-lysyl-[protein] + CoA</text>
        <dbReference type="Rhea" id="RHEA:17017"/>
        <dbReference type="Rhea" id="RHEA-COMP:10475"/>
        <dbReference type="Rhea" id="RHEA-COMP:10478"/>
        <dbReference type="ChEBI" id="CHEBI:57287"/>
        <dbReference type="ChEBI" id="CHEBI:57288"/>
        <dbReference type="ChEBI" id="CHEBI:83100"/>
        <dbReference type="ChEBI" id="CHEBI:83111"/>
        <dbReference type="EC" id="2.3.1.12"/>
    </reaction>
</comment>
<sequence>MASSLWKVSRVLHKYRCSALINAHKSLTLQYKGFKSSCRLFGATPIKMPALSPTMQEGTIVKWYKKEGDTIAPGDILCDIQTDKAVMGMEVEEEGILAKIIKPDDSKDVQIGVMIAVMVEEGEDWENVEVPAEVEVDSAPAVEPTQEPVSAPPPPTQPAAAAAATQSTEHFDIPKGVKIGPAVRSLAEIYSIALGNVKPTGPQGRILKGDVLSYIKEKNLSPAERLEAAPAQPTVQQVGVPTPPPPTPVRVTEGEGYLDIELSNMRKVIAKRLTESKTTIPHSYSTIDCDMGNVLDMRKDFQKDGIKVSVNDFIIKAAAVALQRVPEVNALWTGESARLMQEVDVSVAVATDNGLITPIVKDAASLGVQQISDTVRDLATRARENKLQLNEFQGGTFTISNLGMFGITEFSAVINPPQACILAVGSSRVCLGDDNTPRTLMTVTLSSDARIVDDYLATRFLSAFKENLENPMLMTAKTIPDRDSLMDTLFA</sequence>
<reference evidence="11" key="1">
    <citation type="submission" date="2025-08" db="UniProtKB">
        <authorList>
            <consortium name="RefSeq"/>
        </authorList>
    </citation>
    <scope>IDENTIFICATION</scope>
    <source>
        <tissue evidence="11">Gonads</tissue>
    </source>
</reference>
<dbReference type="PANTHER" id="PTHR23151">
    <property type="entry name" value="DIHYDROLIPOAMIDE ACETYL/SUCCINYL-TRANSFERASE-RELATED"/>
    <property type="match status" value="1"/>
</dbReference>
<dbReference type="EC" id="2.3.1.12" evidence="6"/>
<evidence type="ECO:0000259" key="8">
    <source>
        <dbReference type="PROSITE" id="PS50968"/>
    </source>
</evidence>
<protein>
    <recommendedName>
        <fullName evidence="6">Acetyltransferase component of pyruvate dehydrogenase complex</fullName>
        <ecNumber evidence="6">2.3.1.12</ecNumber>
    </recommendedName>
</protein>
<keyword evidence="11" id="KW-0670">Pyruvate</keyword>
<dbReference type="Pfam" id="PF00198">
    <property type="entry name" value="2-oxoacid_dh"/>
    <property type="match status" value="1"/>
</dbReference>
<comment type="similarity">
    <text evidence="1 6">Belongs to the 2-oxoacid dehydrogenase family.</text>
</comment>
<evidence type="ECO:0000256" key="4">
    <source>
        <dbReference type="ARBA" id="ARBA00022946"/>
    </source>
</evidence>
<dbReference type="PROSITE" id="PS51826">
    <property type="entry name" value="PSBD"/>
    <property type="match status" value="1"/>
</dbReference>
<dbReference type="SUPFAM" id="SSF47005">
    <property type="entry name" value="Peripheral subunit-binding domain of 2-oxo acid dehydrogenase complex"/>
    <property type="match status" value="1"/>
</dbReference>
<dbReference type="OrthoDB" id="537444at2759"/>
<evidence type="ECO:0000256" key="3">
    <source>
        <dbReference type="ARBA" id="ARBA00022823"/>
    </source>
</evidence>
<dbReference type="InterPro" id="IPR004167">
    <property type="entry name" value="PSBD"/>
</dbReference>
<dbReference type="PROSITE" id="PS00189">
    <property type="entry name" value="LIPOYL"/>
    <property type="match status" value="1"/>
</dbReference>
<dbReference type="InterPro" id="IPR045257">
    <property type="entry name" value="E2/Pdx1"/>
</dbReference>
<comment type="cofactor">
    <cofactor evidence="6">
        <name>(R)-lipoate</name>
        <dbReference type="ChEBI" id="CHEBI:83088"/>
    </cofactor>
    <text evidence="6">Binds 1 lipoyl cofactor covalently.</text>
</comment>
<dbReference type="SUPFAM" id="SSF52777">
    <property type="entry name" value="CoA-dependent acyltransferases"/>
    <property type="match status" value="1"/>
</dbReference>
<dbReference type="InterPro" id="IPR006257">
    <property type="entry name" value="LAT1"/>
</dbReference>
<dbReference type="RefSeq" id="XP_013414310.1">
    <property type="nucleotide sequence ID" value="XM_013558856.2"/>
</dbReference>
<dbReference type="GO" id="GO:0006086">
    <property type="term" value="P:pyruvate decarboxylation to acetyl-CoA"/>
    <property type="evidence" value="ECO:0007669"/>
    <property type="project" value="InterPro"/>
</dbReference>
<proteinExistence type="inferred from homology"/>
<feature type="compositionally biased region" description="Low complexity" evidence="7">
    <location>
        <begin position="158"/>
        <end position="168"/>
    </location>
</feature>
<dbReference type="Pfam" id="PF02817">
    <property type="entry name" value="E3_binding"/>
    <property type="match status" value="1"/>
</dbReference>
<dbReference type="FunFam" id="3.30.559.10:FF:000003">
    <property type="entry name" value="Acetyltransferase component of pyruvate dehydrogenase complex"/>
    <property type="match status" value="1"/>
</dbReference>
<dbReference type="GO" id="GO:0004742">
    <property type="term" value="F:dihydrolipoyllysine-residue acetyltransferase activity"/>
    <property type="evidence" value="ECO:0007669"/>
    <property type="project" value="UniProtKB-UniRule"/>
</dbReference>
<evidence type="ECO:0000256" key="7">
    <source>
        <dbReference type="SAM" id="MobiDB-lite"/>
    </source>
</evidence>
<dbReference type="Pfam" id="PF00364">
    <property type="entry name" value="Biotin_lipoyl"/>
    <property type="match status" value="1"/>
</dbReference>
<dbReference type="GeneID" id="106176463"/>
<dbReference type="Proteomes" id="UP000085678">
    <property type="component" value="Unplaced"/>
</dbReference>
<accession>A0A1S3JV93</accession>
<dbReference type="SUPFAM" id="SSF51230">
    <property type="entry name" value="Single hybrid motif"/>
    <property type="match status" value="1"/>
</dbReference>
<feature type="domain" description="Peripheral subunit-binding (PSBD)" evidence="9">
    <location>
        <begin position="178"/>
        <end position="215"/>
    </location>
</feature>
<evidence type="ECO:0000313" key="10">
    <source>
        <dbReference type="Proteomes" id="UP000085678"/>
    </source>
</evidence>
<dbReference type="Gene3D" id="2.40.50.100">
    <property type="match status" value="1"/>
</dbReference>
<name>A0A1S3JV93_LINAN</name>
<dbReference type="InterPro" id="IPR003016">
    <property type="entry name" value="2-oxoA_DH_lipoyl-BS"/>
</dbReference>
<feature type="region of interest" description="Disordered" evidence="7">
    <location>
        <begin position="226"/>
        <end position="250"/>
    </location>
</feature>
<evidence type="ECO:0000259" key="9">
    <source>
        <dbReference type="PROSITE" id="PS51826"/>
    </source>
</evidence>
<dbReference type="PROSITE" id="PS50968">
    <property type="entry name" value="BIOTINYL_LIPOYL"/>
    <property type="match status" value="1"/>
</dbReference>
<evidence type="ECO:0000256" key="6">
    <source>
        <dbReference type="RuleBase" id="RU361137"/>
    </source>
</evidence>
<comment type="subcellular location">
    <subcellularLocation>
        <location evidence="6">Mitochondrion</location>
    </subcellularLocation>
</comment>
<dbReference type="InterPro" id="IPR001078">
    <property type="entry name" value="2-oxoacid_DH_actylTfrase"/>
</dbReference>
<dbReference type="Gene3D" id="4.10.320.10">
    <property type="entry name" value="E3-binding domain"/>
    <property type="match status" value="1"/>
</dbReference>
<feature type="domain" description="Lipoyl-binding" evidence="8">
    <location>
        <begin position="43"/>
        <end position="119"/>
    </location>
</feature>
<keyword evidence="2 6" id="KW-0808">Transferase</keyword>
<comment type="function">
    <text evidence="6">The pyruvate dehydrogenase complex catalyzes the overall conversion of pyruvate to acetyl-CoA and CO(2).</text>
</comment>
<gene>
    <name evidence="11" type="primary">LOC106176463</name>
</gene>
<feature type="compositionally biased region" description="Low complexity" evidence="7">
    <location>
        <begin position="228"/>
        <end position="240"/>
    </location>
</feature>
<keyword evidence="3 6" id="KW-0450">Lipoyl</keyword>
<organism evidence="10 11">
    <name type="scientific">Lingula anatina</name>
    <name type="common">Brachiopod</name>
    <name type="synonym">Lingula unguis</name>
    <dbReference type="NCBI Taxonomy" id="7574"/>
    <lineage>
        <taxon>Eukaryota</taxon>
        <taxon>Metazoa</taxon>
        <taxon>Spiralia</taxon>
        <taxon>Lophotrochozoa</taxon>
        <taxon>Brachiopoda</taxon>
        <taxon>Linguliformea</taxon>
        <taxon>Lingulata</taxon>
        <taxon>Lingulida</taxon>
        <taxon>Linguloidea</taxon>
        <taxon>Lingulidae</taxon>
        <taxon>Lingula</taxon>
    </lineage>
</organism>
<dbReference type="InterPro" id="IPR000089">
    <property type="entry name" value="Biotin_lipoyl"/>
</dbReference>
<dbReference type="GO" id="GO:0045254">
    <property type="term" value="C:pyruvate dehydrogenase complex"/>
    <property type="evidence" value="ECO:0007669"/>
    <property type="project" value="UniProtKB-UniRule"/>
</dbReference>
<evidence type="ECO:0000256" key="2">
    <source>
        <dbReference type="ARBA" id="ARBA00022679"/>
    </source>
</evidence>
<dbReference type="InterPro" id="IPR023213">
    <property type="entry name" value="CAT-like_dom_sf"/>
</dbReference>
<dbReference type="NCBIfam" id="TIGR01349">
    <property type="entry name" value="PDHac_trf_mito"/>
    <property type="match status" value="1"/>
</dbReference>
<evidence type="ECO:0000313" key="11">
    <source>
        <dbReference type="RefSeq" id="XP_013414310.1"/>
    </source>
</evidence>
<keyword evidence="5 6" id="KW-0012">Acyltransferase</keyword>
<dbReference type="Gene3D" id="3.30.559.10">
    <property type="entry name" value="Chloramphenicol acetyltransferase-like domain"/>
    <property type="match status" value="1"/>
</dbReference>
<evidence type="ECO:0000256" key="5">
    <source>
        <dbReference type="ARBA" id="ARBA00023315"/>
    </source>
</evidence>